<gene>
    <name evidence="1" type="ORF">EJ06DRAFT_557398</name>
</gene>
<proteinExistence type="predicted"/>
<sequence>MRVAAAANFSLINSENQALKAQITKIHDEATAANSIPQDAEQLKENEALKAQITKMGDQTTAAASVPQDASLENSWHLNVSGSCKLWQYYCEQLFINIAVRVKVELDAPEGGKNVRAEVLQFFDYMADKARIIGSESPSNYNTARLCTVEVRIEAVKMIESKFGMGRHVNPDICRALEEFQWPQTDRRWRVKALLFYLAIPTSFQILKHTNTTLSKSL</sequence>
<evidence type="ECO:0000313" key="2">
    <source>
        <dbReference type="Proteomes" id="UP000799640"/>
    </source>
</evidence>
<name>A0A6G1HUR2_9PEZI</name>
<dbReference type="AlphaFoldDB" id="A0A6G1HUR2"/>
<accession>A0A6G1HUR2</accession>
<organism evidence="1 2">
    <name type="scientific">Trichodelitschia bisporula</name>
    <dbReference type="NCBI Taxonomy" id="703511"/>
    <lineage>
        <taxon>Eukaryota</taxon>
        <taxon>Fungi</taxon>
        <taxon>Dikarya</taxon>
        <taxon>Ascomycota</taxon>
        <taxon>Pezizomycotina</taxon>
        <taxon>Dothideomycetes</taxon>
        <taxon>Dothideomycetes incertae sedis</taxon>
        <taxon>Phaeotrichales</taxon>
        <taxon>Phaeotrichaceae</taxon>
        <taxon>Trichodelitschia</taxon>
    </lineage>
</organism>
<reference evidence="1" key="1">
    <citation type="journal article" date="2020" name="Stud. Mycol.">
        <title>101 Dothideomycetes genomes: a test case for predicting lifestyles and emergence of pathogens.</title>
        <authorList>
            <person name="Haridas S."/>
            <person name="Albert R."/>
            <person name="Binder M."/>
            <person name="Bloem J."/>
            <person name="Labutti K."/>
            <person name="Salamov A."/>
            <person name="Andreopoulos B."/>
            <person name="Baker S."/>
            <person name="Barry K."/>
            <person name="Bills G."/>
            <person name="Bluhm B."/>
            <person name="Cannon C."/>
            <person name="Castanera R."/>
            <person name="Culley D."/>
            <person name="Daum C."/>
            <person name="Ezra D."/>
            <person name="Gonzalez J."/>
            <person name="Henrissat B."/>
            <person name="Kuo A."/>
            <person name="Liang C."/>
            <person name="Lipzen A."/>
            <person name="Lutzoni F."/>
            <person name="Magnuson J."/>
            <person name="Mondo S."/>
            <person name="Nolan M."/>
            <person name="Ohm R."/>
            <person name="Pangilinan J."/>
            <person name="Park H.-J."/>
            <person name="Ramirez L."/>
            <person name="Alfaro M."/>
            <person name="Sun H."/>
            <person name="Tritt A."/>
            <person name="Yoshinaga Y."/>
            <person name="Zwiers L.-H."/>
            <person name="Turgeon B."/>
            <person name="Goodwin S."/>
            <person name="Spatafora J."/>
            <person name="Crous P."/>
            <person name="Grigoriev I."/>
        </authorList>
    </citation>
    <scope>NUCLEOTIDE SEQUENCE</scope>
    <source>
        <strain evidence="1">CBS 262.69</strain>
    </source>
</reference>
<evidence type="ECO:0000313" key="1">
    <source>
        <dbReference type="EMBL" id="KAF2399606.1"/>
    </source>
</evidence>
<protein>
    <submittedName>
        <fullName evidence="1">Uncharacterized protein</fullName>
    </submittedName>
</protein>
<dbReference type="EMBL" id="ML996697">
    <property type="protein sequence ID" value="KAF2399606.1"/>
    <property type="molecule type" value="Genomic_DNA"/>
</dbReference>
<keyword evidence="2" id="KW-1185">Reference proteome</keyword>
<dbReference type="Proteomes" id="UP000799640">
    <property type="component" value="Unassembled WGS sequence"/>
</dbReference>